<dbReference type="InterPro" id="IPR058190">
    <property type="entry name" value="CC4_CEP85"/>
</dbReference>
<dbReference type="GO" id="GO:0005813">
    <property type="term" value="C:centrosome"/>
    <property type="evidence" value="ECO:0007669"/>
    <property type="project" value="TreeGrafter"/>
</dbReference>
<reference evidence="4" key="4">
    <citation type="submission" date="2025-08" db="UniProtKB">
        <authorList>
            <consortium name="Ensembl"/>
        </authorList>
    </citation>
    <scope>IDENTIFICATION</scope>
</reference>
<dbReference type="PANTHER" id="PTHR31075">
    <property type="entry name" value="CENTROSOMAL PROTEIN OF 85 KDA"/>
    <property type="match status" value="1"/>
</dbReference>
<feature type="compositionally biased region" description="Low complexity" evidence="2">
    <location>
        <begin position="39"/>
        <end position="68"/>
    </location>
</feature>
<feature type="compositionally biased region" description="Polar residues" evidence="2">
    <location>
        <begin position="24"/>
        <end position="38"/>
    </location>
</feature>
<keyword evidence="1" id="KW-0175">Coiled coil</keyword>
<reference evidence="5" key="2">
    <citation type="journal article" date="2007" name="PLoS Biol.">
        <title>Survey sequencing and comparative analysis of the elephant shark (Callorhinchus milii) genome.</title>
        <authorList>
            <person name="Venkatesh B."/>
            <person name="Kirkness E.F."/>
            <person name="Loh Y.H."/>
            <person name="Halpern A.L."/>
            <person name="Lee A.P."/>
            <person name="Johnson J."/>
            <person name="Dandona N."/>
            <person name="Viswanathan L.D."/>
            <person name="Tay A."/>
            <person name="Venter J.C."/>
            <person name="Strausberg R.L."/>
            <person name="Brenner S."/>
        </authorList>
    </citation>
    <scope>NUCLEOTIDE SEQUENCE [LARGE SCALE GENOMIC DNA]</scope>
</reference>
<reference evidence="5" key="3">
    <citation type="journal article" date="2014" name="Nature">
        <title>Elephant shark genome provides unique insights into gnathostome evolution.</title>
        <authorList>
            <consortium name="International Elephant Shark Genome Sequencing Consortium"/>
            <person name="Venkatesh B."/>
            <person name="Lee A.P."/>
            <person name="Ravi V."/>
            <person name="Maurya A.K."/>
            <person name="Lian M.M."/>
            <person name="Swann J.B."/>
            <person name="Ohta Y."/>
            <person name="Flajnik M.F."/>
            <person name="Sutoh Y."/>
            <person name="Kasahara M."/>
            <person name="Hoon S."/>
            <person name="Gangu V."/>
            <person name="Roy S.W."/>
            <person name="Irimia M."/>
            <person name="Korzh V."/>
            <person name="Kondrychyn I."/>
            <person name="Lim Z.W."/>
            <person name="Tay B.H."/>
            <person name="Tohari S."/>
            <person name="Kong K.W."/>
            <person name="Ho S."/>
            <person name="Lorente-Galdos B."/>
            <person name="Quilez J."/>
            <person name="Marques-Bonet T."/>
            <person name="Raney B.J."/>
            <person name="Ingham P.W."/>
            <person name="Tay A."/>
            <person name="Hillier L.W."/>
            <person name="Minx P."/>
            <person name="Boehm T."/>
            <person name="Wilson R.K."/>
            <person name="Brenner S."/>
            <person name="Warren W.C."/>
        </authorList>
    </citation>
    <scope>NUCLEOTIDE SEQUENCE [LARGE SCALE GENOMIC DNA]</scope>
</reference>
<evidence type="ECO:0000313" key="5">
    <source>
        <dbReference type="Proteomes" id="UP000314986"/>
    </source>
</evidence>
<dbReference type="Proteomes" id="UP000314986">
    <property type="component" value="Unassembled WGS sequence"/>
</dbReference>
<dbReference type="Pfam" id="PF24555">
    <property type="entry name" value="CC4_CEP85"/>
    <property type="match status" value="1"/>
</dbReference>
<feature type="compositionally biased region" description="Polar residues" evidence="2">
    <location>
        <begin position="670"/>
        <end position="684"/>
    </location>
</feature>
<protein>
    <submittedName>
        <fullName evidence="4">Centrosomal protein 85 like</fullName>
    </submittedName>
</protein>
<keyword evidence="5" id="KW-1185">Reference proteome</keyword>
<evidence type="ECO:0000256" key="2">
    <source>
        <dbReference type="SAM" id="MobiDB-lite"/>
    </source>
</evidence>
<proteinExistence type="predicted"/>
<accession>A0A4W3HB31</accession>
<feature type="domain" description="Centrosomal protein of 85 kDa-like CC4 coiled-coil" evidence="3">
    <location>
        <begin position="602"/>
        <end position="680"/>
    </location>
</feature>
<organism evidence="4 5">
    <name type="scientific">Callorhinchus milii</name>
    <name type="common">Ghost shark</name>
    <dbReference type="NCBI Taxonomy" id="7868"/>
    <lineage>
        <taxon>Eukaryota</taxon>
        <taxon>Metazoa</taxon>
        <taxon>Chordata</taxon>
        <taxon>Craniata</taxon>
        <taxon>Vertebrata</taxon>
        <taxon>Chondrichthyes</taxon>
        <taxon>Holocephali</taxon>
        <taxon>Chimaeriformes</taxon>
        <taxon>Callorhinchidae</taxon>
        <taxon>Callorhinchus</taxon>
    </lineage>
</organism>
<sequence length="795" mass="90330">MRKASPDVPPAGWVPGSEAMWRSPTLSASGRSNASRRFSATSDSGDTGIGSSSSGSIEDHSSSSGTSSFKPIKSQIIIPTAHVMPSTSSPMTHRKQDRPDCTKWNTSSTLPGQPRDTSLDMIDPRSIRKWSSLTKLSGSGNCQKDCGSGGKEDSLTNVKSVTNDNVKPCGYGVNDLDNLTYHKTEHLRTCGDAKSWATCTKEPGQSQTSVSTGQYKYENFSRDGGDTRPFTVTPRKNALDLTLSALCETKPTPSDQEVYKQRYSFMPLEHQQAVSGMPIQPSLRTQMWLSDQMQTNSLDYTSTEGSCVFAPWQKKQQLEHLKQEVEQMQILNEGPRQVSMVYPTQLHQDSNQWDSSVKIKECLLRQKDTVIDRHRQQIFQLEQKIRENEFRAQRALLERHPHCDPAFMVRLQHGSLCEKVSKPTPLAEASKAIESEKEDLDQKLSAAAFEVAQLNESLKKNTQKYAEDIKKLEEKMRAREKYISGLKKKWQKESEERQERQQRIETLEKYLADLPTLDDFQSQSLQIKILEDKNLQYEDTIKALENKLGENRVLYREKEILLESQKKKEEELITTVQSLQQKVENCLEDGVRLPMMNIKQLQCQNDQLRESCEAANKVIDNQQQQIETCNLQIQALEKRLRQETSSSQALMEELAKTKINVKLEEEFSSKKQSLPEENSTSGKQPWQADESKQSSEEKSLAIQNLMKDMSYCLYDLRALCNILIERAQGKEPNLSLLLGIRSLHCSGDEGENYHSRELLSKQLSDVCQLRKDIDELRTIISDRYAQDMGDNCITQ</sequence>
<evidence type="ECO:0000313" key="4">
    <source>
        <dbReference type="Ensembl" id="ENSCMIP00000012362.1"/>
    </source>
</evidence>
<feature type="region of interest" description="Disordered" evidence="2">
    <location>
        <begin position="667"/>
        <end position="695"/>
    </location>
</feature>
<reference evidence="5" key="1">
    <citation type="journal article" date="2006" name="Science">
        <title>Ancient noncoding elements conserved in the human genome.</title>
        <authorList>
            <person name="Venkatesh B."/>
            <person name="Kirkness E.F."/>
            <person name="Loh Y.H."/>
            <person name="Halpern A.L."/>
            <person name="Lee A.P."/>
            <person name="Johnson J."/>
            <person name="Dandona N."/>
            <person name="Viswanathan L.D."/>
            <person name="Tay A."/>
            <person name="Venter J.C."/>
            <person name="Strausberg R.L."/>
            <person name="Brenner S."/>
        </authorList>
    </citation>
    <scope>NUCLEOTIDE SEQUENCE [LARGE SCALE GENOMIC DNA]</scope>
</reference>
<feature type="coiled-coil region" evidence="1">
    <location>
        <begin position="426"/>
        <end position="489"/>
    </location>
</feature>
<dbReference type="InterPro" id="IPR040210">
    <property type="entry name" value="Cep85/Cep85L"/>
</dbReference>
<reference evidence="4" key="5">
    <citation type="submission" date="2025-09" db="UniProtKB">
        <authorList>
            <consortium name="Ensembl"/>
        </authorList>
    </citation>
    <scope>IDENTIFICATION</scope>
</reference>
<name>A0A4W3HB31_CALMI</name>
<dbReference type="PANTHER" id="PTHR31075:SF2">
    <property type="entry name" value="CENTROSOMAL PROTEIN OF 85 KDA-LIKE"/>
    <property type="match status" value="1"/>
</dbReference>
<evidence type="ECO:0000259" key="3">
    <source>
        <dbReference type="Pfam" id="PF24555"/>
    </source>
</evidence>
<feature type="coiled-coil region" evidence="1">
    <location>
        <begin position="527"/>
        <end position="653"/>
    </location>
</feature>
<feature type="region of interest" description="Disordered" evidence="2">
    <location>
        <begin position="1"/>
        <end position="120"/>
    </location>
</feature>
<dbReference type="GeneTree" id="ENSGT00620000087993"/>
<dbReference type="Ensembl" id="ENSCMIT00000012650.1">
    <property type="protein sequence ID" value="ENSCMIP00000012362.1"/>
    <property type="gene ID" value="ENSCMIG00000006302.1"/>
</dbReference>
<dbReference type="AlphaFoldDB" id="A0A4W3HB31"/>
<evidence type="ECO:0000256" key="1">
    <source>
        <dbReference type="SAM" id="Coils"/>
    </source>
</evidence>